<organism evidence="2 3">
    <name type="scientific">Methanosarcina horonobensis HB-1 = JCM 15518</name>
    <dbReference type="NCBI Taxonomy" id="1434110"/>
    <lineage>
        <taxon>Archaea</taxon>
        <taxon>Methanobacteriati</taxon>
        <taxon>Methanobacteriota</taxon>
        <taxon>Stenosarchaea group</taxon>
        <taxon>Methanomicrobia</taxon>
        <taxon>Methanosarcinales</taxon>
        <taxon>Methanosarcinaceae</taxon>
        <taxon>Methanosarcina</taxon>
    </lineage>
</organism>
<evidence type="ECO:0000313" key="2">
    <source>
        <dbReference type="EMBL" id="AKB79784.1"/>
    </source>
</evidence>
<dbReference type="STRING" id="1434110.MSHOH_3301"/>
<feature type="domain" description="Schlafen AlbA-2" evidence="1">
    <location>
        <begin position="20"/>
        <end position="142"/>
    </location>
</feature>
<reference evidence="2 3" key="1">
    <citation type="submission" date="2014-07" db="EMBL/GenBank/DDBJ databases">
        <title>Methanogenic archaea and the global carbon cycle.</title>
        <authorList>
            <person name="Henriksen J.R."/>
            <person name="Luke J."/>
            <person name="Reinhart S."/>
            <person name="Benedict M.N."/>
            <person name="Youngblut N.D."/>
            <person name="Metcalf M.E."/>
            <person name="Whitaker R.J."/>
            <person name="Metcalf W.W."/>
        </authorList>
    </citation>
    <scope>NUCLEOTIDE SEQUENCE [LARGE SCALE GENOMIC DNA]</scope>
    <source>
        <strain evidence="2 3">HB-1</strain>
    </source>
</reference>
<sequence length="384" mass="44543">MLSEVNYEDICKLKSQKIEESEILDYKKEYSEIKEHENNLLKEVTAFSNSSGGFLIYGVQESGKGGYPAAIDGIDDIDTDRLEQIIISNIIPRIGVKIKSINVPEKPGKIVLIIHIPEGQNQPYYNNRAKKFYKRYNFEATEMDAHEIEALYQKRFFGVGKLTKYVEDTIFSNRLLILTDNAFLMDTHIIITPLKVDKQIIDNSNLKELDFDRNKMRFEPKKEDIYLEGIGRPSRYGIRWISGYNHHNVEVHRNGLIHCMEDFGESQDGNKLLWTRGLAINLLQTIQFSEAVYSKLNFVGKVKIILKVKNAAGSVIPTGYNPSSYSAKCETDEIYIEREWDSWRLTEDYLEIGRSIIDEFSNYYGLWFNSLLFTEEEGKFVFRK</sequence>
<evidence type="ECO:0000313" key="3">
    <source>
        <dbReference type="Proteomes" id="UP000033101"/>
    </source>
</evidence>
<dbReference type="AlphaFoldDB" id="A0A0E3SCR0"/>
<accession>A0A0E3SCR0</accession>
<keyword evidence="3" id="KW-1185">Reference proteome</keyword>
<dbReference type="PANTHER" id="PTHR30595">
    <property type="entry name" value="GLPR-RELATED TRANSCRIPTIONAL REPRESSOR"/>
    <property type="match status" value="1"/>
</dbReference>
<dbReference type="InterPro" id="IPR007421">
    <property type="entry name" value="Schlafen_AlbA_2_dom"/>
</dbReference>
<dbReference type="PANTHER" id="PTHR30595:SF6">
    <property type="entry name" value="SCHLAFEN ALBA-2 DOMAIN-CONTAINING PROTEIN"/>
    <property type="match status" value="1"/>
</dbReference>
<proteinExistence type="predicted"/>
<dbReference type="KEGG" id="mhor:MSHOH_3301"/>
<dbReference type="EMBL" id="CP009516">
    <property type="protein sequence ID" value="AKB79784.1"/>
    <property type="molecule type" value="Genomic_DNA"/>
</dbReference>
<gene>
    <name evidence="2" type="ORF">MSHOH_3301</name>
</gene>
<dbReference type="Gene3D" id="3.30.950.30">
    <property type="entry name" value="Schlafen, AAA domain"/>
    <property type="match status" value="1"/>
</dbReference>
<dbReference type="Pfam" id="PF04326">
    <property type="entry name" value="SLFN_AlbA_2"/>
    <property type="match status" value="1"/>
</dbReference>
<name>A0A0E3SCR0_9EURY</name>
<dbReference type="PATRIC" id="fig|1434110.4.peg.4241"/>
<dbReference type="Proteomes" id="UP000033101">
    <property type="component" value="Chromosome"/>
</dbReference>
<dbReference type="HOGENOM" id="CLU_718891_0_0_2"/>
<dbReference type="InterPro" id="IPR038461">
    <property type="entry name" value="Schlafen_AlbA_2_dom_sf"/>
</dbReference>
<evidence type="ECO:0000259" key="1">
    <source>
        <dbReference type="Pfam" id="PF04326"/>
    </source>
</evidence>
<protein>
    <recommendedName>
        <fullName evidence="1">Schlafen AlbA-2 domain-containing protein</fullName>
    </recommendedName>
</protein>